<keyword evidence="1" id="KW-0238">DNA-binding</keyword>
<evidence type="ECO:0000313" key="4">
    <source>
        <dbReference type="Proteomes" id="UP001224682"/>
    </source>
</evidence>
<keyword evidence="4" id="KW-1185">Reference proteome</keyword>
<accession>A0ABU0BAQ7</accession>
<dbReference type="SUPFAM" id="SSF56349">
    <property type="entry name" value="DNA breaking-rejoining enzymes"/>
    <property type="match status" value="1"/>
</dbReference>
<dbReference type="InterPro" id="IPR010998">
    <property type="entry name" value="Integrase_recombinase_N"/>
</dbReference>
<evidence type="ECO:0000256" key="2">
    <source>
        <dbReference type="ARBA" id="ARBA00023172"/>
    </source>
</evidence>
<dbReference type="RefSeq" id="WP_307019623.1">
    <property type="nucleotide sequence ID" value="NZ_JAUSUI010000003.1"/>
</dbReference>
<evidence type="ECO:0008006" key="5">
    <source>
        <dbReference type="Google" id="ProtNLM"/>
    </source>
</evidence>
<dbReference type="InterPro" id="IPR013762">
    <property type="entry name" value="Integrase-like_cat_sf"/>
</dbReference>
<proteinExistence type="predicted"/>
<dbReference type="Gene3D" id="1.10.443.10">
    <property type="entry name" value="Intergrase catalytic core"/>
    <property type="match status" value="1"/>
</dbReference>
<comment type="caution">
    <text evidence="3">The sequence shown here is derived from an EMBL/GenBank/DDBJ whole genome shotgun (WGS) entry which is preliminary data.</text>
</comment>
<dbReference type="Gene3D" id="1.10.150.130">
    <property type="match status" value="1"/>
</dbReference>
<name>A0ABU0BAQ7_9HYPH</name>
<keyword evidence="2" id="KW-0233">DNA recombination</keyword>
<reference evidence="3 4" key="1">
    <citation type="submission" date="2023-07" db="EMBL/GenBank/DDBJ databases">
        <title>Genomic Encyclopedia of Type Strains, Phase IV (KMG-IV): sequencing the most valuable type-strain genomes for metagenomic binning, comparative biology and taxonomic classification.</title>
        <authorList>
            <person name="Goeker M."/>
        </authorList>
    </citation>
    <scope>NUCLEOTIDE SEQUENCE [LARGE SCALE GENOMIC DNA]</scope>
    <source>
        <strain evidence="3 4">DSM 2457</strain>
    </source>
</reference>
<dbReference type="Proteomes" id="UP001224682">
    <property type="component" value="Unassembled WGS sequence"/>
</dbReference>
<dbReference type="InterPro" id="IPR011010">
    <property type="entry name" value="DNA_brk_join_enz"/>
</dbReference>
<organism evidence="3 4">
    <name type="scientific">Ancylobacter polymorphus</name>
    <dbReference type="NCBI Taxonomy" id="223390"/>
    <lineage>
        <taxon>Bacteria</taxon>
        <taxon>Pseudomonadati</taxon>
        <taxon>Pseudomonadota</taxon>
        <taxon>Alphaproteobacteria</taxon>
        <taxon>Hyphomicrobiales</taxon>
        <taxon>Xanthobacteraceae</taxon>
        <taxon>Ancylobacter</taxon>
    </lineage>
</organism>
<gene>
    <name evidence="3" type="ORF">J2S75_001943</name>
</gene>
<evidence type="ECO:0000256" key="1">
    <source>
        <dbReference type="ARBA" id="ARBA00023125"/>
    </source>
</evidence>
<dbReference type="EMBL" id="JAUSUI010000003">
    <property type="protein sequence ID" value="MDQ0302915.1"/>
    <property type="molecule type" value="Genomic_DNA"/>
</dbReference>
<protein>
    <recommendedName>
        <fullName evidence="5">Integrase</fullName>
    </recommendedName>
</protein>
<evidence type="ECO:0000313" key="3">
    <source>
        <dbReference type="EMBL" id="MDQ0302915.1"/>
    </source>
</evidence>
<sequence length="336" mass="36903">MELPKGVHRVVSRGREYFYYQPGRNTPSAEKPVALGSDPHKPEFWVKLREAQGLLTGGRVETFADVCDAYEISPQFTKLAKGTKEQYLRGLGIAKKAWGKLPADGLGPANVLELMDGLAPIPGTANTVLGVLRAISTWGVARRKFAASITAGVKPYDKTGGHKPWTDAQLEAAEKNLTGMVRRAFFLARYTGQRGSDVVRLGPTFLDEGGFRLSQQKTGVEIWCPIDDALAAEMATWPVAPGAYVRNDKGRAMTRKVLDRHFAEQRDAIPELAGCTLHGLRGTRVVELRRAGLTSTQIQDQVGMSLAMIERYCRFADKKANGKASVIHLKERKKNA</sequence>